<evidence type="ECO:0000313" key="6">
    <source>
        <dbReference type="Proteomes" id="UP000323166"/>
    </source>
</evidence>
<protein>
    <submittedName>
        <fullName evidence="5">Feruloyl-CoA synthase</fullName>
    </submittedName>
</protein>
<evidence type="ECO:0000259" key="3">
    <source>
        <dbReference type="Pfam" id="PF00501"/>
    </source>
</evidence>
<dbReference type="Pfam" id="PF00501">
    <property type="entry name" value="AMP-binding"/>
    <property type="match status" value="1"/>
</dbReference>
<feature type="domain" description="AMP-binding enzyme C-terminal" evidence="4">
    <location>
        <begin position="415"/>
        <end position="490"/>
    </location>
</feature>
<proteinExistence type="inferred from homology"/>
<dbReference type="InterPro" id="IPR042099">
    <property type="entry name" value="ANL_N_sf"/>
</dbReference>
<reference evidence="5 6" key="1">
    <citation type="submission" date="2019-07" db="EMBL/GenBank/DDBJ databases">
        <title>Genomic Encyclopedia of Type Strains, Phase I: the one thousand microbial genomes (KMG-I) project.</title>
        <authorList>
            <person name="Kyrpides N."/>
        </authorList>
    </citation>
    <scope>NUCLEOTIDE SEQUENCE [LARGE SCALE GENOMIC DNA]</scope>
    <source>
        <strain evidence="5 6">DSM 6562</strain>
    </source>
</reference>
<organism evidence="5 6">
    <name type="scientific">Desulfallas thermosapovorans DSM 6562</name>
    <dbReference type="NCBI Taxonomy" id="1121431"/>
    <lineage>
        <taxon>Bacteria</taxon>
        <taxon>Bacillati</taxon>
        <taxon>Bacillota</taxon>
        <taxon>Clostridia</taxon>
        <taxon>Eubacteriales</taxon>
        <taxon>Desulfallaceae</taxon>
        <taxon>Desulfallas</taxon>
    </lineage>
</organism>
<evidence type="ECO:0000259" key="4">
    <source>
        <dbReference type="Pfam" id="PF13193"/>
    </source>
</evidence>
<dbReference type="Pfam" id="PF13193">
    <property type="entry name" value="AMP-binding_C"/>
    <property type="match status" value="1"/>
</dbReference>
<name>A0A5S4ZSC6_9FIRM</name>
<gene>
    <name evidence="5" type="ORF">LX24_01974</name>
</gene>
<dbReference type="PANTHER" id="PTHR43767:SF1">
    <property type="entry name" value="NONRIBOSOMAL PEPTIDE SYNTHASE PES1 (EUROFUNG)-RELATED"/>
    <property type="match status" value="1"/>
</dbReference>
<feature type="domain" description="AMP-dependent synthetase/ligase" evidence="3">
    <location>
        <begin position="8"/>
        <end position="365"/>
    </location>
</feature>
<evidence type="ECO:0000313" key="5">
    <source>
        <dbReference type="EMBL" id="TYO94958.1"/>
    </source>
</evidence>
<dbReference type="Gene3D" id="3.40.50.12780">
    <property type="entry name" value="N-terminal domain of ligase-like"/>
    <property type="match status" value="1"/>
</dbReference>
<dbReference type="InterPro" id="IPR045851">
    <property type="entry name" value="AMP-bd_C_sf"/>
</dbReference>
<dbReference type="InterPro" id="IPR000873">
    <property type="entry name" value="AMP-dep_synth/lig_dom"/>
</dbReference>
<dbReference type="SUPFAM" id="SSF56801">
    <property type="entry name" value="Acetyl-CoA synthetase-like"/>
    <property type="match status" value="1"/>
</dbReference>
<sequence>MNLIEILNRNASKFPNKDCLRYNGQGITFVELLAQAEKSAAILQSWGVNKGDKVAIMSYNTPAFVIAFYGALKAGAAVVPVNHKLAAPEISYILEHSESKVLFFDGALGEVVRKVPVQARMVAIGSDAEGFDRLERIMDNAPNFTHIPIEDHDPAEILYTSGTTGKPKGCLHSHKNVVFAGITGALAVKMDEQDRLLMAMPIWHSSPLNNWFIGAQFIGATTVLLREYHPLHFLQTIQEEKCTVYFGAPISYIMPLQVIPNFSDFDLSSMRCWIYGGGPIAGDTAIMLMEKYQSKNFFQVYGMTEAGPTGTVLSPRDQIRKAGSIGCNALPGADLRVMKNETEHALPGETGEIWLNGDSIMAGYYKNPGATAEAFYNGWYKTGDVARLDADGYLYIVDRTKDMIVTGGENVYSKEVEDAIASHPAVMESAVIGRPHPEWGETVIALVVLKTDTTINEKELKEYLSERLAKYKIPREIIFTDSLPHTPTGKVKKFELREQYNK</sequence>
<evidence type="ECO:0000256" key="2">
    <source>
        <dbReference type="ARBA" id="ARBA00022598"/>
    </source>
</evidence>
<dbReference type="PANTHER" id="PTHR43767">
    <property type="entry name" value="LONG-CHAIN-FATTY-ACID--COA LIGASE"/>
    <property type="match status" value="1"/>
</dbReference>
<comment type="caution">
    <text evidence="5">The sequence shown here is derived from an EMBL/GenBank/DDBJ whole genome shotgun (WGS) entry which is preliminary data.</text>
</comment>
<dbReference type="GO" id="GO:0016878">
    <property type="term" value="F:acid-thiol ligase activity"/>
    <property type="evidence" value="ECO:0007669"/>
    <property type="project" value="UniProtKB-ARBA"/>
</dbReference>
<dbReference type="Proteomes" id="UP000323166">
    <property type="component" value="Unassembled WGS sequence"/>
</dbReference>
<dbReference type="PROSITE" id="PS00455">
    <property type="entry name" value="AMP_BINDING"/>
    <property type="match status" value="1"/>
</dbReference>
<comment type="similarity">
    <text evidence="1">Belongs to the ATP-dependent AMP-binding enzyme family.</text>
</comment>
<dbReference type="RefSeq" id="WP_166511979.1">
    <property type="nucleotide sequence ID" value="NZ_VNHM01000010.1"/>
</dbReference>
<keyword evidence="6" id="KW-1185">Reference proteome</keyword>
<keyword evidence="2" id="KW-0436">Ligase</keyword>
<dbReference type="Gene3D" id="3.30.300.30">
    <property type="match status" value="1"/>
</dbReference>
<dbReference type="FunFam" id="3.30.300.30:FF:000008">
    <property type="entry name" value="2,3-dihydroxybenzoate-AMP ligase"/>
    <property type="match status" value="1"/>
</dbReference>
<dbReference type="InterPro" id="IPR020845">
    <property type="entry name" value="AMP-binding_CS"/>
</dbReference>
<dbReference type="InterPro" id="IPR050237">
    <property type="entry name" value="ATP-dep_AMP-bd_enzyme"/>
</dbReference>
<evidence type="ECO:0000256" key="1">
    <source>
        <dbReference type="ARBA" id="ARBA00006432"/>
    </source>
</evidence>
<dbReference type="NCBIfam" id="NF004837">
    <property type="entry name" value="PRK06187.1"/>
    <property type="match status" value="1"/>
</dbReference>
<dbReference type="InterPro" id="IPR025110">
    <property type="entry name" value="AMP-bd_C"/>
</dbReference>
<accession>A0A5S4ZSC6</accession>
<dbReference type="EMBL" id="VNHM01000010">
    <property type="protein sequence ID" value="TYO94958.1"/>
    <property type="molecule type" value="Genomic_DNA"/>
</dbReference>
<dbReference type="AlphaFoldDB" id="A0A5S4ZSC6"/>